<gene>
    <name evidence="3" type="ORF">ECRASSUSDP1_LOCUS15962</name>
</gene>
<evidence type="ECO:0000313" key="3">
    <source>
        <dbReference type="EMBL" id="CAI2374606.1"/>
    </source>
</evidence>
<sequence>MGNKGFDKIKYKTLLTEANSRMTIRRGKKVNELYRVRDKITDFVKNGDMASALIYIDNYINEENKLKVYDALCTMCDQMKGRVAEVESFGITDDLMPNANAIVYAGHRLDIKELEKLSDILKDLMPKVEYKEAMNGTCHNEIVRDNVSYRKCEKGESYLKLIELCQETDTQCILKEEWKKTLREYCYKNKLDYPYSAEEDVSYNPNGDAPPVPSYQPAAPGGYAPPPAPGGYGPPPGGYAPAPVYYSQGPGGYGGGMPPPATGIPTPAPAPMPSAPGGGYSLPPSADELNLPKYGYSEKKLPDPPVVEKKIPKDDKSDDSDDEDLMARLRNLQK</sequence>
<feature type="compositionally biased region" description="Basic and acidic residues" evidence="2">
    <location>
        <begin position="296"/>
        <end position="316"/>
    </location>
</feature>
<reference evidence="3" key="1">
    <citation type="submission" date="2023-07" db="EMBL/GenBank/DDBJ databases">
        <authorList>
            <consortium name="AG Swart"/>
            <person name="Singh M."/>
            <person name="Singh A."/>
            <person name="Seah K."/>
            <person name="Emmerich C."/>
        </authorList>
    </citation>
    <scope>NUCLEOTIDE SEQUENCE</scope>
    <source>
        <strain evidence="3">DP1</strain>
    </source>
</reference>
<accession>A0AAD1XKQ6</accession>
<comment type="similarity">
    <text evidence="1">Belongs to the IST1 family.</text>
</comment>
<evidence type="ECO:0000256" key="1">
    <source>
        <dbReference type="ARBA" id="ARBA00005536"/>
    </source>
</evidence>
<feature type="region of interest" description="Disordered" evidence="2">
    <location>
        <begin position="254"/>
        <end position="334"/>
    </location>
</feature>
<dbReference type="Gene3D" id="1.20.1260.60">
    <property type="entry name" value="Vacuolar protein sorting-associated protein Ist1"/>
    <property type="match status" value="1"/>
</dbReference>
<comment type="caution">
    <text evidence="3">The sequence shown here is derived from an EMBL/GenBank/DDBJ whole genome shotgun (WGS) entry which is preliminary data.</text>
</comment>
<dbReference type="AlphaFoldDB" id="A0AAD1XKQ6"/>
<dbReference type="EMBL" id="CAMPGE010016026">
    <property type="protein sequence ID" value="CAI2374606.1"/>
    <property type="molecule type" value="Genomic_DNA"/>
</dbReference>
<dbReference type="Proteomes" id="UP001295684">
    <property type="component" value="Unassembled WGS sequence"/>
</dbReference>
<evidence type="ECO:0000256" key="2">
    <source>
        <dbReference type="SAM" id="MobiDB-lite"/>
    </source>
</evidence>
<feature type="compositionally biased region" description="Pro residues" evidence="2">
    <location>
        <begin position="257"/>
        <end position="274"/>
    </location>
</feature>
<feature type="region of interest" description="Disordered" evidence="2">
    <location>
        <begin position="201"/>
        <end position="229"/>
    </location>
</feature>
<keyword evidence="4" id="KW-1185">Reference proteome</keyword>
<name>A0AAD1XKQ6_EUPCR</name>
<proteinExistence type="inferred from homology"/>
<protein>
    <submittedName>
        <fullName evidence="3">Uncharacterized protein</fullName>
    </submittedName>
</protein>
<organism evidence="3 4">
    <name type="scientific">Euplotes crassus</name>
    <dbReference type="NCBI Taxonomy" id="5936"/>
    <lineage>
        <taxon>Eukaryota</taxon>
        <taxon>Sar</taxon>
        <taxon>Alveolata</taxon>
        <taxon>Ciliophora</taxon>
        <taxon>Intramacronucleata</taxon>
        <taxon>Spirotrichea</taxon>
        <taxon>Hypotrichia</taxon>
        <taxon>Euplotida</taxon>
        <taxon>Euplotidae</taxon>
        <taxon>Moneuplotes</taxon>
    </lineage>
</organism>
<dbReference type="GO" id="GO:0015031">
    <property type="term" value="P:protein transport"/>
    <property type="evidence" value="ECO:0007669"/>
    <property type="project" value="InterPro"/>
</dbReference>
<dbReference type="Pfam" id="PF03398">
    <property type="entry name" value="Ist1"/>
    <property type="match status" value="1"/>
</dbReference>
<dbReference type="InterPro" id="IPR005061">
    <property type="entry name" value="Ist1"/>
</dbReference>
<dbReference type="InterPro" id="IPR042277">
    <property type="entry name" value="IST1-like"/>
</dbReference>
<evidence type="ECO:0000313" key="4">
    <source>
        <dbReference type="Proteomes" id="UP001295684"/>
    </source>
</evidence>